<feature type="transmembrane region" description="Helical" evidence="1">
    <location>
        <begin position="50"/>
        <end position="70"/>
    </location>
</feature>
<sequence>MPEDPSGPWRQPDQDIHHYGHDMGKMKADSVPVMPAQSTSRSAPALPVKVILFASALMFVALVAAEILRIRRLGDATLGVMAMVLGFLIFGLIMTVALMVFQRNRRRRRLLVAERNPGATIATMGWSGLLLPSFVTSPALLKGANMKGFDVDVVAGPDGLSFWRGGRKIVELGAIPWASLRSVEPSQFQAAIGSRQIESVVFEFDHNPTLQSPITLVPNKESPVQVVDRLLAKRP</sequence>
<evidence type="ECO:0000313" key="3">
    <source>
        <dbReference type="Proteomes" id="UP000030982"/>
    </source>
</evidence>
<dbReference type="OrthoDB" id="4964064at2"/>
<keyword evidence="3" id="KW-1185">Reference proteome</keyword>
<accession>A0A0B2AG28</accession>
<dbReference type="RefSeq" id="WP_043124067.1">
    <property type="nucleotide sequence ID" value="NZ_JTDL01000122.1"/>
</dbReference>
<feature type="transmembrane region" description="Helical" evidence="1">
    <location>
        <begin position="76"/>
        <end position="101"/>
    </location>
</feature>
<keyword evidence="1" id="KW-0472">Membrane</keyword>
<reference evidence="2 3" key="1">
    <citation type="submission" date="2014-09" db="EMBL/GenBank/DDBJ databases">
        <title>Genome sequence of Sinomonas sp. MUSC 117.</title>
        <authorList>
            <person name="Lee L.-H."/>
        </authorList>
    </citation>
    <scope>NUCLEOTIDE SEQUENCE [LARGE SCALE GENOMIC DNA]</scope>
    <source>
        <strain evidence="2 3">MUSC 117</strain>
    </source>
</reference>
<dbReference type="AlphaFoldDB" id="A0A0B2AG28"/>
<evidence type="ECO:0000256" key="1">
    <source>
        <dbReference type="SAM" id="Phobius"/>
    </source>
</evidence>
<dbReference type="Proteomes" id="UP000030982">
    <property type="component" value="Unassembled WGS sequence"/>
</dbReference>
<dbReference type="EMBL" id="JTDL01000122">
    <property type="protein sequence ID" value="KHL02494.1"/>
    <property type="molecule type" value="Genomic_DNA"/>
</dbReference>
<evidence type="ECO:0000313" key="2">
    <source>
        <dbReference type="EMBL" id="KHL02494.1"/>
    </source>
</evidence>
<proteinExistence type="predicted"/>
<comment type="caution">
    <text evidence="2">The sequence shown here is derived from an EMBL/GenBank/DDBJ whole genome shotgun (WGS) entry which is preliminary data.</text>
</comment>
<protein>
    <submittedName>
        <fullName evidence="2">Uncharacterized protein</fullName>
    </submittedName>
</protein>
<gene>
    <name evidence="2" type="ORF">LK10_12285</name>
</gene>
<keyword evidence="1" id="KW-0812">Transmembrane</keyword>
<organism evidence="2 3">
    <name type="scientific">Sinomonas humi</name>
    <dbReference type="NCBI Taxonomy" id="1338436"/>
    <lineage>
        <taxon>Bacteria</taxon>
        <taxon>Bacillati</taxon>
        <taxon>Actinomycetota</taxon>
        <taxon>Actinomycetes</taxon>
        <taxon>Micrococcales</taxon>
        <taxon>Micrococcaceae</taxon>
        <taxon>Sinomonas</taxon>
    </lineage>
</organism>
<name>A0A0B2AG28_9MICC</name>
<keyword evidence="1" id="KW-1133">Transmembrane helix</keyword>